<sequence length="1281" mass="144276">MECHIKERPSNYMVQHETPGKGVANSPATPESVQSSTPDSAQSPAKSTPENGCGDSCGHEHDAHQHEGEGCCGDEDVCEMEAPLITVTIQLPNGNSWPMKIAASESCLELTTLLQEREDSCALSCYSFYVNGVKLDSFTEIEKLVKVNDGDVIYVKEGQYSVRDARVHLRIISDLVKSNNLYGPTAANIQQEGPFPNYLGAMPTEEYLESVKSIQVSHDVTRTASREVNLSGIIPDTTKNVFTAYKYIGISPYNPPLPPRKLKGDCLYVDLETLENRFVGITCSRNGWFVNMSTEATFNPEISSNVQVYHGLNDLLATISPAFKKVWPVITKAKSDKHVFERLPSAYPVNLWVSKPSQPTKDYFKAEDETQVHKCGFEEVLPGGTRDWNEEFQSAKELPCKTFHDRINRDRVFFKIHGDYVQCATKGAMAVIDGNLPSLNAADEFKAQMFLWNNIFFSLAYDVKDHYKALGGNKAAHVITNNDLKGAKYYHELDKQKLYHLGLCIVDYKGFRVVCQSVVPGILDRDQDAAVVYGTIDFGKKINSDAEYCKILEETASSGINLPHKIIVQEEDGTEVEKQFYTSVETKGLVGNDSRKYLLDLFRSFPPDPNYIEGAYVTDKLASYGFPKKCAHKIPSLRAEFIELFTDLTTEEFVVTLNNSIKESPVLSTFKYEGNIVEAVISGFDLKDEAANAESKKLHFEALEKVVSMDEGRLDLRFNADLYYEGIKFAGSPQFIAKQKKLTARAAEVLVLKMIPTFVKECLPSTSVSMIDGYTLTSTMHSKGINMRYLGFIGTVMTSLDPQCPVLTVIVGEIVLRCAKHLFRDFASELNRMSYGAGIVHFMNCLFGVVESDAVKKVAKKKKGKKVAASSGESDGNKWKELTTADVWKFIGQDSKDHFDWGVFYESMDHFLEQIKAPKHVLLRRFCKIVGVQLTAKSFNLEKKGALFVEGDVYNLVPLIKHIDPYARDAGQMRKIGEQRFIHGQLKEAENCITEAVQYMNYIYGSLHPDMANSLKLLAKLHYLTNNHEEAYESMQKSIMITEKVTSIDHVHLVSDYINLALYAFACKKVFVPIQYLLRARYLAILIYGELHPVVATIDGNLALIHYHNGDYENCIKYFENFVDISNLYKYPYDQRNALVYRSCINAYIARGDFRSAIKIEKKVYAIYCKFFGEKHEKTGESSANLKMITEKAVEFQKKMNEFSSGVKGDKNTSVIHLGKMIEDIFRPSHWQSMLEVLNTHNGLLFLSLDEIKKLNTEMATKVDKSPQMTSIEKSAEIELD</sequence>
<reference evidence="2" key="1">
    <citation type="submission" date="2016-11" db="UniProtKB">
        <authorList>
            <consortium name="WormBaseParasite"/>
        </authorList>
    </citation>
    <scope>IDENTIFICATION</scope>
    <source>
        <strain evidence="2">KR3021</strain>
    </source>
</reference>
<dbReference type="Proteomes" id="UP000095286">
    <property type="component" value="Unplaced"/>
</dbReference>
<organism evidence="1 2">
    <name type="scientific">Rhabditophanes sp. KR3021</name>
    <dbReference type="NCBI Taxonomy" id="114890"/>
    <lineage>
        <taxon>Eukaryota</taxon>
        <taxon>Metazoa</taxon>
        <taxon>Ecdysozoa</taxon>
        <taxon>Nematoda</taxon>
        <taxon>Chromadorea</taxon>
        <taxon>Rhabditida</taxon>
        <taxon>Tylenchina</taxon>
        <taxon>Panagrolaimomorpha</taxon>
        <taxon>Strongyloidoidea</taxon>
        <taxon>Alloionematidae</taxon>
        <taxon>Rhabditophanes</taxon>
    </lineage>
</organism>
<dbReference type="WBParaSite" id="RSKR_0000005600.1">
    <property type="protein sequence ID" value="RSKR_0000005600.1"/>
    <property type="gene ID" value="RSKR_0000005600"/>
</dbReference>
<accession>A0AC35TFP8</accession>
<name>A0AC35TFP8_9BILA</name>
<protein>
    <submittedName>
        <fullName evidence="2">Clu domain-containing protein</fullName>
    </submittedName>
</protein>
<evidence type="ECO:0000313" key="2">
    <source>
        <dbReference type="WBParaSite" id="RSKR_0000005600.1"/>
    </source>
</evidence>
<proteinExistence type="predicted"/>
<evidence type="ECO:0000313" key="1">
    <source>
        <dbReference type="Proteomes" id="UP000095286"/>
    </source>
</evidence>